<evidence type="ECO:0000313" key="1">
    <source>
        <dbReference type="EMBL" id="GFJ91610.1"/>
    </source>
</evidence>
<reference evidence="1 2" key="2">
    <citation type="submission" date="2020-03" db="EMBL/GenBank/DDBJ databases">
        <authorList>
            <person name="Ichikawa N."/>
            <person name="Kimura A."/>
            <person name="Kitahashi Y."/>
            <person name="Uohara A."/>
        </authorList>
    </citation>
    <scope>NUCLEOTIDE SEQUENCE [LARGE SCALE GENOMIC DNA]</scope>
    <source>
        <strain evidence="1 2">NBRC 108638</strain>
    </source>
</reference>
<name>A0A6V8L7U5_9ACTN</name>
<dbReference type="Proteomes" id="UP000482960">
    <property type="component" value="Unassembled WGS sequence"/>
</dbReference>
<dbReference type="AlphaFoldDB" id="A0A6V8L7U5"/>
<accession>A0A6V8L7U5</accession>
<protein>
    <submittedName>
        <fullName evidence="1">Uncharacterized protein</fullName>
    </submittedName>
</protein>
<evidence type="ECO:0000313" key="2">
    <source>
        <dbReference type="Proteomes" id="UP000482960"/>
    </source>
</evidence>
<reference evidence="1 2" key="1">
    <citation type="submission" date="2020-03" db="EMBL/GenBank/DDBJ databases">
        <title>Whole genome shotgun sequence of Phytohabitans rumicis NBRC 108638.</title>
        <authorList>
            <person name="Komaki H."/>
            <person name="Tamura T."/>
        </authorList>
    </citation>
    <scope>NUCLEOTIDE SEQUENCE [LARGE SCALE GENOMIC DNA]</scope>
    <source>
        <strain evidence="1 2">NBRC 108638</strain>
    </source>
</reference>
<proteinExistence type="predicted"/>
<sequence length="72" mass="7935">MDPSVEVPGANRRMVKLGGFLSTRGHKIYPAATQASFKLKWLPQVTRPEYIAFAGKVRLGGMYALGKLTRTV</sequence>
<gene>
    <name evidence="1" type="ORF">Prum_052520</name>
</gene>
<dbReference type="RefSeq" id="WP_218577320.1">
    <property type="nucleotide sequence ID" value="NZ_BLPG01000001.1"/>
</dbReference>
<organism evidence="1 2">
    <name type="scientific">Phytohabitans rumicis</name>
    <dbReference type="NCBI Taxonomy" id="1076125"/>
    <lineage>
        <taxon>Bacteria</taxon>
        <taxon>Bacillati</taxon>
        <taxon>Actinomycetota</taxon>
        <taxon>Actinomycetes</taxon>
        <taxon>Micromonosporales</taxon>
        <taxon>Micromonosporaceae</taxon>
    </lineage>
</organism>
<comment type="caution">
    <text evidence="1">The sequence shown here is derived from an EMBL/GenBank/DDBJ whole genome shotgun (WGS) entry which is preliminary data.</text>
</comment>
<dbReference type="EMBL" id="BLPG01000001">
    <property type="protein sequence ID" value="GFJ91610.1"/>
    <property type="molecule type" value="Genomic_DNA"/>
</dbReference>
<keyword evidence="2" id="KW-1185">Reference proteome</keyword>